<sequence>MKDWKIPLYKIYTDDEDLNMITKIIKRGSEWAIGPEIEELETLIKNYVGVDYCLTLNSGTSSLHALLIAYEIRSNHEVIV</sequence>
<accession>A0A382QQI0</accession>
<proteinExistence type="predicted"/>
<gene>
    <name evidence="1" type="ORF">METZ01_LOCUS340061</name>
</gene>
<organism evidence="1">
    <name type="scientific">marine metagenome</name>
    <dbReference type="NCBI Taxonomy" id="408172"/>
    <lineage>
        <taxon>unclassified sequences</taxon>
        <taxon>metagenomes</taxon>
        <taxon>ecological metagenomes</taxon>
    </lineage>
</organism>
<dbReference type="SUPFAM" id="SSF53383">
    <property type="entry name" value="PLP-dependent transferases"/>
    <property type="match status" value="1"/>
</dbReference>
<feature type="non-terminal residue" evidence="1">
    <location>
        <position position="80"/>
    </location>
</feature>
<dbReference type="EMBL" id="UINC01115867">
    <property type="protein sequence ID" value="SVC87207.1"/>
    <property type="molecule type" value="Genomic_DNA"/>
</dbReference>
<protein>
    <recommendedName>
        <fullName evidence="2">DegT/DnrJ/EryC1/StrS aminotransferase family protein</fullName>
    </recommendedName>
</protein>
<reference evidence="1" key="1">
    <citation type="submission" date="2018-05" db="EMBL/GenBank/DDBJ databases">
        <authorList>
            <person name="Lanie J.A."/>
            <person name="Ng W.-L."/>
            <person name="Kazmierczak K.M."/>
            <person name="Andrzejewski T.M."/>
            <person name="Davidsen T.M."/>
            <person name="Wayne K.J."/>
            <person name="Tettelin H."/>
            <person name="Glass J.I."/>
            <person name="Rusch D."/>
            <person name="Podicherti R."/>
            <person name="Tsui H.-C.T."/>
            <person name="Winkler M.E."/>
        </authorList>
    </citation>
    <scope>NUCLEOTIDE SEQUENCE</scope>
</reference>
<dbReference type="AlphaFoldDB" id="A0A382QQI0"/>
<dbReference type="Gene3D" id="3.40.640.10">
    <property type="entry name" value="Type I PLP-dependent aspartate aminotransferase-like (Major domain)"/>
    <property type="match status" value="1"/>
</dbReference>
<evidence type="ECO:0008006" key="2">
    <source>
        <dbReference type="Google" id="ProtNLM"/>
    </source>
</evidence>
<name>A0A382QQI0_9ZZZZ</name>
<dbReference type="InterPro" id="IPR015424">
    <property type="entry name" value="PyrdxlP-dep_Trfase"/>
</dbReference>
<dbReference type="InterPro" id="IPR015421">
    <property type="entry name" value="PyrdxlP-dep_Trfase_major"/>
</dbReference>
<dbReference type="InterPro" id="IPR000653">
    <property type="entry name" value="DegT/StrS_aminotransferase"/>
</dbReference>
<evidence type="ECO:0000313" key="1">
    <source>
        <dbReference type="EMBL" id="SVC87207.1"/>
    </source>
</evidence>
<dbReference type="Pfam" id="PF01041">
    <property type="entry name" value="DegT_DnrJ_EryC1"/>
    <property type="match status" value="1"/>
</dbReference>